<evidence type="ECO:0000313" key="1">
    <source>
        <dbReference type="EMBL" id="KOX68866.1"/>
    </source>
</evidence>
<keyword evidence="2" id="KW-1185">Reference proteome</keyword>
<name>A0A0M8ZS65_9HYME</name>
<protein>
    <submittedName>
        <fullName evidence="1">Uncharacterized protein</fullName>
    </submittedName>
</protein>
<sequence length="306" mass="33444">MAARASGPLDMVDGTRGVKFAGFPLAGFAGGGWRADGSCRWLPSKASNRYSLPLRSTPLSFGCGSDGGGGAAAAAALSGYLLDTLRVHIVLRSFDPLGRVSLLLNLITISQKFLRSRKYENHGHIREQDLSILVTIHEVLIGHSGHFHNSGINETLFMQHRNQQLPNENCTFYPDQYREISENSPRPRIPQIRVSNTRLASQAASGCAPSVDVLPIFDVKQQSVRNSARMGGAITSLGESETLKHHVAENSQMLGRIKVVTRCNAKDFYLTVCTFRPLPVEKILRAKVFARASTLCKANRSLESEA</sequence>
<organism evidence="1 2">
    <name type="scientific">Melipona quadrifasciata</name>
    <dbReference type="NCBI Taxonomy" id="166423"/>
    <lineage>
        <taxon>Eukaryota</taxon>
        <taxon>Metazoa</taxon>
        <taxon>Ecdysozoa</taxon>
        <taxon>Arthropoda</taxon>
        <taxon>Hexapoda</taxon>
        <taxon>Insecta</taxon>
        <taxon>Pterygota</taxon>
        <taxon>Neoptera</taxon>
        <taxon>Endopterygota</taxon>
        <taxon>Hymenoptera</taxon>
        <taxon>Apocrita</taxon>
        <taxon>Aculeata</taxon>
        <taxon>Apoidea</taxon>
        <taxon>Anthophila</taxon>
        <taxon>Apidae</taxon>
        <taxon>Melipona</taxon>
    </lineage>
</organism>
<dbReference type="OrthoDB" id="6354602at2759"/>
<dbReference type="Proteomes" id="UP000053105">
    <property type="component" value="Unassembled WGS sequence"/>
</dbReference>
<evidence type="ECO:0000313" key="2">
    <source>
        <dbReference type="Proteomes" id="UP000053105"/>
    </source>
</evidence>
<proteinExistence type="predicted"/>
<accession>A0A0M8ZS65</accession>
<dbReference type="EMBL" id="KQ435912">
    <property type="protein sequence ID" value="KOX68866.1"/>
    <property type="molecule type" value="Genomic_DNA"/>
</dbReference>
<dbReference type="AlphaFoldDB" id="A0A0M8ZS65"/>
<reference evidence="1 2" key="1">
    <citation type="submission" date="2015-07" db="EMBL/GenBank/DDBJ databases">
        <title>The genome of Melipona quadrifasciata.</title>
        <authorList>
            <person name="Pan H."/>
            <person name="Kapheim K."/>
        </authorList>
    </citation>
    <scope>NUCLEOTIDE SEQUENCE [LARGE SCALE GENOMIC DNA]</scope>
    <source>
        <strain evidence="1">0111107301</strain>
        <tissue evidence="1">Whole body</tissue>
    </source>
</reference>
<gene>
    <name evidence="1" type="ORF">WN51_06264</name>
</gene>